<feature type="transmembrane region" description="Helical" evidence="13">
    <location>
        <begin position="31"/>
        <end position="57"/>
    </location>
</feature>
<feature type="transmembrane region" description="Helical" evidence="13">
    <location>
        <begin position="179"/>
        <end position="200"/>
    </location>
</feature>
<evidence type="ECO:0000256" key="2">
    <source>
        <dbReference type="ARBA" id="ARBA00008394"/>
    </source>
</evidence>
<keyword evidence="10 13" id="KW-1133">Transmembrane helix</keyword>
<comment type="similarity">
    <text evidence="2">Belongs to the ABC-2 integral membrane protein family. Lipooligosaccharide exporter (TC 3.A.1.102) subfamily.</text>
</comment>
<dbReference type="STRING" id="1803665.GCA_001641335_05503"/>
<proteinExistence type="inferred from homology"/>
<evidence type="ECO:0000256" key="5">
    <source>
        <dbReference type="ARBA" id="ARBA00022448"/>
    </source>
</evidence>
<dbReference type="GO" id="GO:0140359">
    <property type="term" value="F:ABC-type transporter activity"/>
    <property type="evidence" value="ECO:0007669"/>
    <property type="project" value="InterPro"/>
</dbReference>
<evidence type="ECO:0000256" key="8">
    <source>
        <dbReference type="ARBA" id="ARBA00022519"/>
    </source>
</evidence>
<dbReference type="PROSITE" id="PS51012">
    <property type="entry name" value="ABC_TM2"/>
    <property type="match status" value="1"/>
</dbReference>
<comment type="function">
    <text evidence="12 13">Part of the ABC transporter complex NodIJ involved in the export of the nodulation factors (Nod factors), the bacterial signal molecules that induce symbiosis and subsequent nodulation induction. Nod factors are LCO (lipo-chitin oligosaccharide), a modified beta-1,4-linked N-acetylglucosamine oligosaccharide. This subunit encodes the transporter.</text>
</comment>
<dbReference type="InterPro" id="IPR013525">
    <property type="entry name" value="ABC2_TM"/>
</dbReference>
<evidence type="ECO:0000256" key="13">
    <source>
        <dbReference type="RuleBase" id="RU361157"/>
    </source>
</evidence>
<name>A0A560D4G4_9BRAD</name>
<dbReference type="PIRSF" id="PIRSF006648">
    <property type="entry name" value="DrrB"/>
    <property type="match status" value="1"/>
</dbReference>
<dbReference type="GO" id="GO:0043190">
    <property type="term" value="C:ATP-binding cassette (ABC) transporter complex"/>
    <property type="evidence" value="ECO:0007669"/>
    <property type="project" value="InterPro"/>
</dbReference>
<evidence type="ECO:0000313" key="15">
    <source>
        <dbReference type="EMBL" id="TWA91998.1"/>
    </source>
</evidence>
<accession>A0A560D4G4</accession>
<keyword evidence="11 13" id="KW-0472">Membrane</keyword>
<dbReference type="AlphaFoldDB" id="A0A560D4G4"/>
<gene>
    <name evidence="15" type="ORF">FBZ96_1124</name>
</gene>
<keyword evidence="6 13" id="KW-0536">Nodulation</keyword>
<keyword evidence="16" id="KW-1185">Reference proteome</keyword>
<comment type="caution">
    <text evidence="15">The sequence shown here is derived from an EMBL/GenBank/DDBJ whole genome shotgun (WGS) entry which is preliminary data.</text>
</comment>
<evidence type="ECO:0000256" key="6">
    <source>
        <dbReference type="ARBA" id="ARBA00022458"/>
    </source>
</evidence>
<keyword evidence="9 13" id="KW-0812">Transmembrane</keyword>
<dbReference type="NCBIfam" id="TIGR01291">
    <property type="entry name" value="nodJ"/>
    <property type="match status" value="1"/>
</dbReference>
<reference evidence="15 16" key="1">
    <citation type="submission" date="2019-06" db="EMBL/GenBank/DDBJ databases">
        <title>Genomic Encyclopedia of Type Strains, Phase IV (KMG-V): Genome sequencing to study the core and pangenomes of soil and plant-associated prokaryotes.</title>
        <authorList>
            <person name="Whitman W."/>
        </authorList>
    </citation>
    <scope>NUCLEOTIDE SEQUENCE [LARGE SCALE GENOMIC DNA]</scope>
    <source>
        <strain evidence="15 16">BR 510</strain>
    </source>
</reference>
<evidence type="ECO:0000256" key="10">
    <source>
        <dbReference type="ARBA" id="ARBA00022989"/>
    </source>
</evidence>
<dbReference type="InterPro" id="IPR047817">
    <property type="entry name" value="ABC2_TM_bact-type"/>
</dbReference>
<dbReference type="Proteomes" id="UP000319949">
    <property type="component" value="Unassembled WGS sequence"/>
</dbReference>
<dbReference type="InterPro" id="IPR051784">
    <property type="entry name" value="Nod_factor_ABC_transporter"/>
</dbReference>
<feature type="transmembrane region" description="Helical" evidence="13">
    <location>
        <begin position="235"/>
        <end position="258"/>
    </location>
</feature>
<evidence type="ECO:0000256" key="9">
    <source>
        <dbReference type="ARBA" id="ARBA00022692"/>
    </source>
</evidence>
<evidence type="ECO:0000259" key="14">
    <source>
        <dbReference type="PROSITE" id="PS51012"/>
    </source>
</evidence>
<evidence type="ECO:0000256" key="7">
    <source>
        <dbReference type="ARBA" id="ARBA00022475"/>
    </source>
</evidence>
<keyword evidence="7 13" id="KW-1003">Cell membrane</keyword>
<evidence type="ECO:0000256" key="4">
    <source>
        <dbReference type="ARBA" id="ARBA00014639"/>
    </source>
</evidence>
<dbReference type="EMBL" id="VITK01000012">
    <property type="protein sequence ID" value="TWA91998.1"/>
    <property type="molecule type" value="Genomic_DNA"/>
</dbReference>
<dbReference type="GO" id="GO:0015772">
    <property type="term" value="P:oligosaccharide transport"/>
    <property type="evidence" value="ECO:0007669"/>
    <property type="project" value="InterPro"/>
</dbReference>
<feature type="transmembrane region" description="Helical" evidence="13">
    <location>
        <begin position="151"/>
        <end position="172"/>
    </location>
</feature>
<organism evidence="15 16">
    <name type="scientific">Bradyrhizobium stylosanthis</name>
    <dbReference type="NCBI Taxonomy" id="1803665"/>
    <lineage>
        <taxon>Bacteria</taxon>
        <taxon>Pseudomonadati</taxon>
        <taxon>Pseudomonadota</taxon>
        <taxon>Alphaproteobacteria</taxon>
        <taxon>Hyphomicrobiales</taxon>
        <taxon>Nitrobacteraceae</taxon>
        <taxon>Bradyrhizobium</taxon>
    </lineage>
</organism>
<dbReference type="Pfam" id="PF01061">
    <property type="entry name" value="ABC2_membrane"/>
    <property type="match status" value="1"/>
</dbReference>
<feature type="domain" description="ABC transmembrane type-2" evidence="14">
    <location>
        <begin position="34"/>
        <end position="260"/>
    </location>
</feature>
<evidence type="ECO:0000256" key="1">
    <source>
        <dbReference type="ARBA" id="ARBA00004429"/>
    </source>
</evidence>
<keyword evidence="5 13" id="KW-0813">Transport</keyword>
<comment type="subunit">
    <text evidence="3 13">The complex is composed of two ATP-binding proteins (NodI) and two transmembrane proteins (NodJ).</text>
</comment>
<sequence>MMRMTYSAAMPANAVNWVAVWRRNYLAWRKIALASLLGNLADPMTNLLGLGFGLGLIVGRVNGTSYVDFLVGGMVATSAMTSASFETIYATFARMHTQRTWEAMLCTQLTLGDILLGEVAWAASKAVLAGTGITIVAAGMGYAAWPSMLYALPAIALTGFVFASLAMVIVSLAPSYDYFVFYQTLVLTPMVFLCGAVFPISQLPAALQIVAGMLPLEHSIELIRPAMLGRPAASVGIHIGALCIYAVLPFLLSVALLLRRLMR</sequence>
<evidence type="ECO:0000313" key="16">
    <source>
        <dbReference type="Proteomes" id="UP000319949"/>
    </source>
</evidence>
<dbReference type="InterPro" id="IPR005981">
    <property type="entry name" value="ABC_transptNodJ"/>
</dbReference>
<evidence type="ECO:0000256" key="12">
    <source>
        <dbReference type="ARBA" id="ARBA00025119"/>
    </source>
</evidence>
<protein>
    <recommendedName>
        <fullName evidence="4 13">Nodulation protein J</fullName>
    </recommendedName>
</protein>
<dbReference type="PANTHER" id="PTHR43229">
    <property type="entry name" value="NODULATION PROTEIN J"/>
    <property type="match status" value="1"/>
</dbReference>
<evidence type="ECO:0000256" key="11">
    <source>
        <dbReference type="ARBA" id="ARBA00023136"/>
    </source>
</evidence>
<dbReference type="InterPro" id="IPR000412">
    <property type="entry name" value="ABC_2_transport"/>
</dbReference>
<dbReference type="PRINTS" id="PR00164">
    <property type="entry name" value="ABC2TRNSPORT"/>
</dbReference>
<dbReference type="PANTHER" id="PTHR43229:SF2">
    <property type="entry name" value="NODULATION PROTEIN J"/>
    <property type="match status" value="1"/>
</dbReference>
<comment type="caution">
    <text evidence="13">Lacks conserved residue(s) required for the propagation of feature annotation.</text>
</comment>
<keyword evidence="8" id="KW-0997">Cell inner membrane</keyword>
<comment type="subcellular location">
    <subcellularLocation>
        <location evidence="1 13">Cell inner membrane</location>
        <topology evidence="1 13">Multi-pass membrane protein</topology>
    </subcellularLocation>
</comment>
<feature type="transmembrane region" description="Helical" evidence="13">
    <location>
        <begin position="69"/>
        <end position="92"/>
    </location>
</feature>
<evidence type="ECO:0000256" key="3">
    <source>
        <dbReference type="ARBA" id="ARBA00011350"/>
    </source>
</evidence>